<evidence type="ECO:0000313" key="1">
    <source>
        <dbReference type="EMBL" id="AZG43483.1"/>
    </source>
</evidence>
<gene>
    <name evidence="1" type="ORF">D7316_00048</name>
</gene>
<dbReference type="AlphaFoldDB" id="A0A3G8JEN3"/>
<dbReference type="RefSeq" id="WP_124706518.1">
    <property type="nucleotide sequence ID" value="NZ_CP033972.1"/>
</dbReference>
<name>A0A3G8JEN3_9ACTN</name>
<accession>A0A3G8JEN3</accession>
<dbReference type="OrthoDB" id="9775889at2"/>
<evidence type="ECO:0000313" key="2">
    <source>
        <dbReference type="Proteomes" id="UP000271469"/>
    </source>
</evidence>
<protein>
    <recommendedName>
        <fullName evidence="3">Helix-turn-helix domain-containing protein</fullName>
    </recommendedName>
</protein>
<sequence length="72" mass="7520">MSINSTAQARKALRIKDVAAITGRSLNVVGDALRSGALTGNQSAPGGTWFTTEAAVDRWIAQGCPRYGRVSA</sequence>
<evidence type="ECO:0008006" key="3">
    <source>
        <dbReference type="Google" id="ProtNLM"/>
    </source>
</evidence>
<dbReference type="EMBL" id="CP033972">
    <property type="protein sequence ID" value="AZG43483.1"/>
    <property type="molecule type" value="Genomic_DNA"/>
</dbReference>
<organism evidence="1 2">
    <name type="scientific">Gordonia insulae</name>
    <dbReference type="NCBI Taxonomy" id="2420509"/>
    <lineage>
        <taxon>Bacteria</taxon>
        <taxon>Bacillati</taxon>
        <taxon>Actinomycetota</taxon>
        <taxon>Actinomycetes</taxon>
        <taxon>Mycobacteriales</taxon>
        <taxon>Gordoniaceae</taxon>
        <taxon>Gordonia</taxon>
    </lineage>
</organism>
<proteinExistence type="predicted"/>
<dbReference type="Proteomes" id="UP000271469">
    <property type="component" value="Chromosome"/>
</dbReference>
<dbReference type="KEGG" id="gom:D7316_00048"/>
<reference evidence="1 2" key="1">
    <citation type="submission" date="2018-11" db="EMBL/GenBank/DDBJ databases">
        <title>Gordonia insulae sp. nov., isolated from an island soil.</title>
        <authorList>
            <person name="Kim Y.S."/>
            <person name="Kim S.B."/>
        </authorList>
    </citation>
    <scope>NUCLEOTIDE SEQUENCE [LARGE SCALE GENOMIC DNA]</scope>
    <source>
        <strain evidence="1 2">MMS17-SY073</strain>
    </source>
</reference>
<keyword evidence="2" id="KW-1185">Reference proteome</keyword>